<dbReference type="InterPro" id="IPR036388">
    <property type="entry name" value="WH-like_DNA-bd_sf"/>
</dbReference>
<dbReference type="GO" id="GO:0005829">
    <property type="term" value="C:cytosol"/>
    <property type="evidence" value="ECO:0007669"/>
    <property type="project" value="TreeGrafter"/>
</dbReference>
<dbReference type="GO" id="GO:0003677">
    <property type="term" value="F:DNA binding"/>
    <property type="evidence" value="ECO:0007669"/>
    <property type="project" value="UniProtKB-KW"/>
</dbReference>
<dbReference type="Proteomes" id="UP000501648">
    <property type="component" value="Chromosome"/>
</dbReference>
<name>A0A6M3ZVM6_9BURK</name>
<evidence type="ECO:0000256" key="3">
    <source>
        <dbReference type="ARBA" id="ARBA00023125"/>
    </source>
</evidence>
<keyword evidence="2" id="KW-0805">Transcription regulation</keyword>
<accession>A0A6M3ZVM6</accession>
<dbReference type="InterPro" id="IPR050950">
    <property type="entry name" value="HTH-type_LysR_regulators"/>
</dbReference>
<dbReference type="PANTHER" id="PTHR30419:SF8">
    <property type="entry name" value="NITROGEN ASSIMILATION TRANSCRIPTIONAL ACTIVATOR-RELATED"/>
    <property type="match status" value="1"/>
</dbReference>
<dbReference type="EMBL" id="CP008956">
    <property type="protein sequence ID" value="QJQ02648.1"/>
    <property type="molecule type" value="Genomic_DNA"/>
</dbReference>
<dbReference type="Pfam" id="PF03466">
    <property type="entry name" value="LysR_substrate"/>
    <property type="match status" value="1"/>
</dbReference>
<reference evidence="6 7" key="1">
    <citation type="journal article" date="2012" name="J. Bacteriol.">
        <title>Genome sequence of the pathogenic Herbaspirillum seropedicae strain Os34, isolated from rice roots.</title>
        <authorList>
            <person name="Ye W."/>
            <person name="Ye S."/>
            <person name="Liu J."/>
            <person name="Chang S."/>
            <person name="Chen M."/>
            <person name="Zhu B."/>
            <person name="Guo L."/>
            <person name="An Q."/>
        </authorList>
    </citation>
    <scope>NUCLEOTIDE SEQUENCE [LARGE SCALE GENOMIC DNA]</scope>
    <source>
        <strain evidence="6 7">Os34</strain>
    </source>
</reference>
<dbReference type="PROSITE" id="PS50931">
    <property type="entry name" value="HTH_LYSR"/>
    <property type="match status" value="1"/>
</dbReference>
<proteinExistence type="inferred from homology"/>
<evidence type="ECO:0000256" key="4">
    <source>
        <dbReference type="ARBA" id="ARBA00023163"/>
    </source>
</evidence>
<evidence type="ECO:0000259" key="5">
    <source>
        <dbReference type="PROSITE" id="PS50931"/>
    </source>
</evidence>
<evidence type="ECO:0000256" key="2">
    <source>
        <dbReference type="ARBA" id="ARBA00023015"/>
    </source>
</evidence>
<dbReference type="InterPro" id="IPR000847">
    <property type="entry name" value="LysR_HTH_N"/>
</dbReference>
<comment type="similarity">
    <text evidence="1">Belongs to the LysR transcriptional regulatory family.</text>
</comment>
<feature type="domain" description="HTH lysR-type" evidence="5">
    <location>
        <begin position="8"/>
        <end position="65"/>
    </location>
</feature>
<dbReference type="Gene3D" id="1.10.10.10">
    <property type="entry name" value="Winged helix-like DNA-binding domain superfamily/Winged helix DNA-binding domain"/>
    <property type="match status" value="1"/>
</dbReference>
<dbReference type="SUPFAM" id="SSF53850">
    <property type="entry name" value="Periplasmic binding protein-like II"/>
    <property type="match status" value="1"/>
</dbReference>
<evidence type="ECO:0000313" key="6">
    <source>
        <dbReference type="EMBL" id="QJQ02648.1"/>
    </source>
</evidence>
<dbReference type="Pfam" id="PF00126">
    <property type="entry name" value="HTH_1"/>
    <property type="match status" value="1"/>
</dbReference>
<gene>
    <name evidence="6" type="ORF">C798_21190</name>
</gene>
<evidence type="ECO:0000256" key="1">
    <source>
        <dbReference type="ARBA" id="ARBA00009437"/>
    </source>
</evidence>
<dbReference type="InterPro" id="IPR005119">
    <property type="entry name" value="LysR_subst-bd"/>
</dbReference>
<evidence type="ECO:0000313" key="7">
    <source>
        <dbReference type="Proteomes" id="UP000501648"/>
    </source>
</evidence>
<dbReference type="InterPro" id="IPR036390">
    <property type="entry name" value="WH_DNA-bd_sf"/>
</dbReference>
<organism evidence="6 7">
    <name type="scientific">Herbaspirillum rubrisubalbicans Os34</name>
    <dbReference type="NCBI Taxonomy" id="1235827"/>
    <lineage>
        <taxon>Bacteria</taxon>
        <taxon>Pseudomonadati</taxon>
        <taxon>Pseudomonadota</taxon>
        <taxon>Betaproteobacteria</taxon>
        <taxon>Burkholderiales</taxon>
        <taxon>Oxalobacteraceae</taxon>
        <taxon>Herbaspirillum</taxon>
    </lineage>
</organism>
<dbReference type="PRINTS" id="PR00039">
    <property type="entry name" value="HTHLYSR"/>
</dbReference>
<keyword evidence="3" id="KW-0238">DNA-binding</keyword>
<protein>
    <recommendedName>
        <fullName evidence="5">HTH lysR-type domain-containing protein</fullName>
    </recommendedName>
</protein>
<dbReference type="Gene3D" id="3.40.190.290">
    <property type="match status" value="1"/>
</dbReference>
<dbReference type="AlphaFoldDB" id="A0A6M3ZVM6"/>
<dbReference type="SUPFAM" id="SSF46785">
    <property type="entry name" value="Winged helix' DNA-binding domain"/>
    <property type="match status" value="1"/>
</dbReference>
<keyword evidence="4" id="KW-0804">Transcription</keyword>
<dbReference type="RefSeq" id="WP_017452060.1">
    <property type="nucleotide sequence ID" value="NZ_CP008956.1"/>
</dbReference>
<dbReference type="GO" id="GO:0003700">
    <property type="term" value="F:DNA-binding transcription factor activity"/>
    <property type="evidence" value="ECO:0007669"/>
    <property type="project" value="InterPro"/>
</dbReference>
<dbReference type="PANTHER" id="PTHR30419">
    <property type="entry name" value="HTH-TYPE TRANSCRIPTIONAL REGULATOR YBHD"/>
    <property type="match status" value="1"/>
</dbReference>
<sequence>MNKLQSRLQVRHISVVLAIARLGSMQKAAESLHLSQSAVSKSLAEIEEIAGAQLFERTPFGTRPTIFGETLVHYGQMITVDLQRASEELDTLLRGDAGHLTIGIFSALSWWDLIGECILDFQAKAPKLTISIVEQPMEELLDAFDEGALDVVIGRLPKSHEKPNYLINPLCESKSYFVARASHPIFATQAGLAQVVAYPWVLPPAANYARRQLELVVHQAGLSVPHDIIASQAFPLSFRLGQQKDALVLIPGCIAPAVKDLYGLRRVPYDLPLQLGPLVGISRTDRKNSVYPGMFLTHLKYLATQEEQLLNP</sequence>